<reference evidence="1" key="1">
    <citation type="submission" date="2022-08" db="EMBL/GenBank/DDBJ databases">
        <title>Genome sequencing of akame (Lates japonicus).</title>
        <authorList>
            <person name="Hashiguchi Y."/>
            <person name="Takahashi H."/>
        </authorList>
    </citation>
    <scope>NUCLEOTIDE SEQUENCE</scope>
    <source>
        <strain evidence="1">Kochi</strain>
    </source>
</reference>
<gene>
    <name evidence="1" type="ORF">AKAME5_000455800</name>
</gene>
<evidence type="ECO:0000313" key="2">
    <source>
        <dbReference type="Proteomes" id="UP001279410"/>
    </source>
</evidence>
<proteinExistence type="predicted"/>
<name>A0AAD3MCL6_LATJO</name>
<accession>A0AAD3MCL6</accession>
<evidence type="ECO:0000313" key="1">
    <source>
        <dbReference type="EMBL" id="GLD51518.1"/>
    </source>
</evidence>
<protein>
    <submittedName>
        <fullName evidence="1">Uncharacterized protein</fullName>
    </submittedName>
</protein>
<comment type="caution">
    <text evidence="1">The sequence shown here is derived from an EMBL/GenBank/DDBJ whole genome shotgun (WGS) entry which is preliminary data.</text>
</comment>
<keyword evidence="2" id="KW-1185">Reference proteome</keyword>
<dbReference type="EMBL" id="BRZM01000011">
    <property type="protein sequence ID" value="GLD51518.1"/>
    <property type="molecule type" value="Genomic_DNA"/>
</dbReference>
<dbReference type="AlphaFoldDB" id="A0AAD3MCL6"/>
<organism evidence="1 2">
    <name type="scientific">Lates japonicus</name>
    <name type="common">Japanese lates</name>
    <dbReference type="NCBI Taxonomy" id="270547"/>
    <lineage>
        <taxon>Eukaryota</taxon>
        <taxon>Metazoa</taxon>
        <taxon>Chordata</taxon>
        <taxon>Craniata</taxon>
        <taxon>Vertebrata</taxon>
        <taxon>Euteleostomi</taxon>
        <taxon>Actinopterygii</taxon>
        <taxon>Neopterygii</taxon>
        <taxon>Teleostei</taxon>
        <taxon>Neoteleostei</taxon>
        <taxon>Acanthomorphata</taxon>
        <taxon>Carangaria</taxon>
        <taxon>Carangaria incertae sedis</taxon>
        <taxon>Centropomidae</taxon>
        <taxon>Lates</taxon>
    </lineage>
</organism>
<sequence length="77" mass="8331">MDGGKCHSQQTALYRICTPAHRFGSEILKCSGITEETSIPLAVILSQGQEGTLNVHQALPHPNRALLSLVVHLCIIL</sequence>
<dbReference type="Proteomes" id="UP001279410">
    <property type="component" value="Unassembled WGS sequence"/>
</dbReference>